<gene>
    <name evidence="1" type="ORF">HID58_027627</name>
</gene>
<dbReference type="Proteomes" id="UP000824890">
    <property type="component" value="Unassembled WGS sequence"/>
</dbReference>
<evidence type="ECO:0000313" key="1">
    <source>
        <dbReference type="EMBL" id="KAH0919967.1"/>
    </source>
</evidence>
<sequence length="189" mass="21063">MLEVNESEQRVRTSLIARSLGVTFDGRMNHVNLTLFHLKCYCHSLIYIFVDLQLYTSSYLHNNIFKGMWQAGQAYRTARTPVDHVDHASSLWLLPRALPPRLALSFTSACAKANSITCLPTPNPLLTSRDHSVSVSLKFQSLTMSLLTARLRTNLGEAPSVIIRSPPWKFGCGVTFEDDEAGKVLDLAA</sequence>
<evidence type="ECO:0000313" key="2">
    <source>
        <dbReference type="Proteomes" id="UP000824890"/>
    </source>
</evidence>
<protein>
    <submittedName>
        <fullName evidence="1">Uncharacterized protein</fullName>
    </submittedName>
</protein>
<name>A0ABQ8CSA5_BRANA</name>
<proteinExistence type="predicted"/>
<organism evidence="1 2">
    <name type="scientific">Brassica napus</name>
    <name type="common">Rape</name>
    <dbReference type="NCBI Taxonomy" id="3708"/>
    <lineage>
        <taxon>Eukaryota</taxon>
        <taxon>Viridiplantae</taxon>
        <taxon>Streptophyta</taxon>
        <taxon>Embryophyta</taxon>
        <taxon>Tracheophyta</taxon>
        <taxon>Spermatophyta</taxon>
        <taxon>Magnoliopsida</taxon>
        <taxon>eudicotyledons</taxon>
        <taxon>Gunneridae</taxon>
        <taxon>Pentapetalae</taxon>
        <taxon>rosids</taxon>
        <taxon>malvids</taxon>
        <taxon>Brassicales</taxon>
        <taxon>Brassicaceae</taxon>
        <taxon>Brassiceae</taxon>
        <taxon>Brassica</taxon>
    </lineage>
</organism>
<keyword evidence="2" id="KW-1185">Reference proteome</keyword>
<reference evidence="1 2" key="1">
    <citation type="submission" date="2021-05" db="EMBL/GenBank/DDBJ databases">
        <title>Genome Assembly of Synthetic Allotetraploid Brassica napus Reveals Homoeologous Exchanges between Subgenomes.</title>
        <authorList>
            <person name="Davis J.T."/>
        </authorList>
    </citation>
    <scope>NUCLEOTIDE SEQUENCE [LARGE SCALE GENOMIC DNA]</scope>
    <source>
        <strain evidence="2">cv. Da-Ae</strain>
        <tissue evidence="1">Seedling</tissue>
    </source>
</reference>
<accession>A0ABQ8CSA5</accession>
<dbReference type="EMBL" id="JAGKQM010000007">
    <property type="protein sequence ID" value="KAH0919967.1"/>
    <property type="molecule type" value="Genomic_DNA"/>
</dbReference>
<comment type="caution">
    <text evidence="1">The sequence shown here is derived from an EMBL/GenBank/DDBJ whole genome shotgun (WGS) entry which is preliminary data.</text>
</comment>